<evidence type="ECO:0000256" key="1">
    <source>
        <dbReference type="ARBA" id="ARBA00005272"/>
    </source>
</evidence>
<keyword evidence="9" id="KW-1185">Reference proteome</keyword>
<dbReference type="STRING" id="1432307.W9CBF2"/>
<evidence type="ECO:0000256" key="2">
    <source>
        <dbReference type="ARBA" id="ARBA00022630"/>
    </source>
</evidence>
<dbReference type="PRINTS" id="PR00368">
    <property type="entry name" value="FADPNR"/>
</dbReference>
<accession>W9CBF2</accession>
<evidence type="ECO:0000256" key="5">
    <source>
        <dbReference type="ARBA" id="ARBA00023027"/>
    </source>
</evidence>
<dbReference type="InterPro" id="IPR023753">
    <property type="entry name" value="FAD/NAD-binding_dom"/>
</dbReference>
<proteinExistence type="inferred from homology"/>
<keyword evidence="4" id="KW-0560">Oxidoreductase</keyword>
<dbReference type="PANTHER" id="PTHR43706:SF17">
    <property type="entry name" value="NADH DEHYDROGENASE (EUROFUNG)"/>
    <property type="match status" value="1"/>
</dbReference>
<evidence type="ECO:0000259" key="7">
    <source>
        <dbReference type="Pfam" id="PF07992"/>
    </source>
</evidence>
<dbReference type="Proteomes" id="UP000019487">
    <property type="component" value="Unassembled WGS sequence"/>
</dbReference>
<evidence type="ECO:0000313" key="9">
    <source>
        <dbReference type="Proteomes" id="UP000019487"/>
    </source>
</evidence>
<dbReference type="HOGENOM" id="CLU_021377_1_2_1"/>
<keyword evidence="3" id="KW-0274">FAD</keyword>
<comment type="caution">
    <text evidence="8">The sequence shown here is derived from an EMBL/GenBank/DDBJ whole genome shotgun (WGS) entry which is preliminary data.</text>
</comment>
<evidence type="ECO:0000313" key="8">
    <source>
        <dbReference type="EMBL" id="ESZ93153.1"/>
    </source>
</evidence>
<sequence>MNGMVATSKMSSRGSGLRAGGISSVMVAARWGNLRVSGLRSGAGAGARCISTSELDTSKGDRERILILGSGWSGFTLSRQLDPKKYQTVVISPRSYFVFTPLLASTAVGTLEFRSTLESVRGRGRWRGWGLIGGGWGGWGARGNGVEFWQGWADDVNFDRKTIQVEENVIERPKNASGVVEKRGKGKVFEVGYDKLVVSVGCYSQTFGIEGVRENALFLKDVGDARKIRKRILECFETAALPTSSDALKKQLLNFAIVGGGPTGVEFAAELFDLCQEDLSTLYPSLTSFIKITIYDVAPKILPMFDKNLANYALEHFKRDGIHIKTEHHIVGLSKGLPKSGIEGEDGVEIERGFTLKLKEEGEVGVGMCVWSTGLMMNPFIEKALSSVHTFPTQSATVASRSSGEENKMGIEKPEERKWELKRSLKTGGLMVDNHFRVMLASRATSSSSSSTEVSSEASTQQTQQEATMNDVFALGDVAVLGNTSLPATAQVANQEAKWLGKKLNGLGKGEKMSVSGGAGDVDVDKGFTFRNMGVMTYVGGMKAIMQTDGKGEIKG</sequence>
<feature type="domain" description="FAD/NAD(P)-binding" evidence="7">
    <location>
        <begin position="64"/>
        <end position="381"/>
    </location>
</feature>
<dbReference type="InterPro" id="IPR045024">
    <property type="entry name" value="NDH-2"/>
</dbReference>
<keyword evidence="5" id="KW-0520">NAD</keyword>
<dbReference type="GO" id="GO:0003954">
    <property type="term" value="F:NADH dehydrogenase activity"/>
    <property type="evidence" value="ECO:0007669"/>
    <property type="project" value="InterPro"/>
</dbReference>
<gene>
    <name evidence="8" type="ORF">SBOR_6480</name>
</gene>
<dbReference type="SUPFAM" id="SSF51905">
    <property type="entry name" value="FAD/NAD(P)-binding domain"/>
    <property type="match status" value="2"/>
</dbReference>
<comment type="similarity">
    <text evidence="1">Belongs to the NADH dehydrogenase family.</text>
</comment>
<evidence type="ECO:0000256" key="4">
    <source>
        <dbReference type="ARBA" id="ARBA00023002"/>
    </source>
</evidence>
<feature type="region of interest" description="Disordered" evidence="6">
    <location>
        <begin position="443"/>
        <end position="465"/>
    </location>
</feature>
<protein>
    <recommendedName>
        <fullName evidence="7">FAD/NAD(P)-binding domain-containing protein</fullName>
    </recommendedName>
</protein>
<evidence type="ECO:0000256" key="6">
    <source>
        <dbReference type="SAM" id="MobiDB-lite"/>
    </source>
</evidence>
<organism evidence="8 9">
    <name type="scientific">Sclerotinia borealis (strain F-4128)</name>
    <dbReference type="NCBI Taxonomy" id="1432307"/>
    <lineage>
        <taxon>Eukaryota</taxon>
        <taxon>Fungi</taxon>
        <taxon>Dikarya</taxon>
        <taxon>Ascomycota</taxon>
        <taxon>Pezizomycotina</taxon>
        <taxon>Leotiomycetes</taxon>
        <taxon>Helotiales</taxon>
        <taxon>Sclerotiniaceae</taxon>
        <taxon>Sclerotinia</taxon>
    </lineage>
</organism>
<name>W9CBF2_SCLBF</name>
<dbReference type="InterPro" id="IPR036188">
    <property type="entry name" value="FAD/NAD-bd_sf"/>
</dbReference>
<dbReference type="OrthoDB" id="9992747at2759"/>
<keyword evidence="2" id="KW-0285">Flavoprotein</keyword>
<dbReference type="GO" id="GO:0005739">
    <property type="term" value="C:mitochondrion"/>
    <property type="evidence" value="ECO:0007669"/>
    <property type="project" value="TreeGrafter"/>
</dbReference>
<dbReference type="Pfam" id="PF07992">
    <property type="entry name" value="Pyr_redox_2"/>
    <property type="match status" value="1"/>
</dbReference>
<dbReference type="PANTHER" id="PTHR43706">
    <property type="entry name" value="NADH DEHYDROGENASE"/>
    <property type="match status" value="1"/>
</dbReference>
<dbReference type="AlphaFoldDB" id="W9CBF2"/>
<evidence type="ECO:0000256" key="3">
    <source>
        <dbReference type="ARBA" id="ARBA00022827"/>
    </source>
</evidence>
<dbReference type="EMBL" id="AYSA01000338">
    <property type="protein sequence ID" value="ESZ93153.1"/>
    <property type="molecule type" value="Genomic_DNA"/>
</dbReference>
<dbReference type="Gene3D" id="3.50.50.100">
    <property type="match status" value="1"/>
</dbReference>
<reference evidence="8 9" key="1">
    <citation type="journal article" date="2014" name="Genome Announc.">
        <title>Draft genome sequence of Sclerotinia borealis, a psychrophilic plant pathogenic fungus.</title>
        <authorList>
            <person name="Mardanov A.V."/>
            <person name="Beletsky A.V."/>
            <person name="Kadnikov V.V."/>
            <person name="Ignatov A.N."/>
            <person name="Ravin N.V."/>
        </authorList>
    </citation>
    <scope>NUCLEOTIDE SEQUENCE [LARGE SCALE GENOMIC DNA]</scope>
    <source>
        <strain evidence="9">F-4157</strain>
    </source>
</reference>